<gene>
    <name evidence="1" type="ORF">NPIL_225501</name>
</gene>
<accession>A0A8X6QVU8</accession>
<name>A0A8X6QVU8_NEPPI</name>
<dbReference type="EMBL" id="BMAW01083363">
    <property type="protein sequence ID" value="GFU33457.1"/>
    <property type="molecule type" value="Genomic_DNA"/>
</dbReference>
<dbReference type="AlphaFoldDB" id="A0A8X6QVU8"/>
<protein>
    <submittedName>
        <fullName evidence="1">Uncharacterized protein</fullName>
    </submittedName>
</protein>
<sequence length="137" mass="15741">MIAKLRVELLKKNEYFGFPGEERGTIWEDPIVQCQSLLVKEFKGKKTTEKLNCKGACACHFNCIRIVVLVPKVVDKNAAPSEKTYSSPDSSKRNLVRNMEVYYKLNRNEPQFPGVVRYIKSIELLSDIAKSYMIRAH</sequence>
<proteinExistence type="predicted"/>
<comment type="caution">
    <text evidence="1">The sequence shown here is derived from an EMBL/GenBank/DDBJ whole genome shotgun (WGS) entry which is preliminary data.</text>
</comment>
<reference evidence="1" key="1">
    <citation type="submission" date="2020-08" db="EMBL/GenBank/DDBJ databases">
        <title>Multicomponent nature underlies the extraordinary mechanical properties of spider dragline silk.</title>
        <authorList>
            <person name="Kono N."/>
            <person name="Nakamura H."/>
            <person name="Mori M."/>
            <person name="Yoshida Y."/>
            <person name="Ohtoshi R."/>
            <person name="Malay A.D."/>
            <person name="Moran D.A.P."/>
            <person name="Tomita M."/>
            <person name="Numata K."/>
            <person name="Arakawa K."/>
        </authorList>
    </citation>
    <scope>NUCLEOTIDE SEQUENCE</scope>
</reference>
<dbReference type="Proteomes" id="UP000887013">
    <property type="component" value="Unassembled WGS sequence"/>
</dbReference>
<keyword evidence="2" id="KW-1185">Reference proteome</keyword>
<evidence type="ECO:0000313" key="2">
    <source>
        <dbReference type="Proteomes" id="UP000887013"/>
    </source>
</evidence>
<evidence type="ECO:0000313" key="1">
    <source>
        <dbReference type="EMBL" id="GFU33457.1"/>
    </source>
</evidence>
<organism evidence="1 2">
    <name type="scientific">Nephila pilipes</name>
    <name type="common">Giant wood spider</name>
    <name type="synonym">Nephila maculata</name>
    <dbReference type="NCBI Taxonomy" id="299642"/>
    <lineage>
        <taxon>Eukaryota</taxon>
        <taxon>Metazoa</taxon>
        <taxon>Ecdysozoa</taxon>
        <taxon>Arthropoda</taxon>
        <taxon>Chelicerata</taxon>
        <taxon>Arachnida</taxon>
        <taxon>Araneae</taxon>
        <taxon>Araneomorphae</taxon>
        <taxon>Entelegynae</taxon>
        <taxon>Araneoidea</taxon>
        <taxon>Nephilidae</taxon>
        <taxon>Nephila</taxon>
    </lineage>
</organism>